<feature type="compositionally biased region" description="Basic and acidic residues" evidence="1">
    <location>
        <begin position="18"/>
        <end position="27"/>
    </location>
</feature>
<protein>
    <submittedName>
        <fullName evidence="2">Uncharacterized protein</fullName>
    </submittedName>
</protein>
<name>A0A4Y2C295_ARAVE</name>
<keyword evidence="3" id="KW-1185">Reference proteome</keyword>
<dbReference type="PANTHER" id="PTHR13155:SF1">
    <property type="entry name" value="A-KINASE ANCHOR PROTEIN 10, MITOCHONDRIAL"/>
    <property type="match status" value="1"/>
</dbReference>
<dbReference type="EMBL" id="BGPR01085154">
    <property type="protein sequence ID" value="GBL98253.1"/>
    <property type="molecule type" value="Genomic_DNA"/>
</dbReference>
<gene>
    <name evidence="2" type="ORF">AVEN_167668_1</name>
</gene>
<dbReference type="GO" id="GO:0008104">
    <property type="term" value="P:intracellular protein localization"/>
    <property type="evidence" value="ECO:0007669"/>
    <property type="project" value="TreeGrafter"/>
</dbReference>
<feature type="region of interest" description="Disordered" evidence="1">
    <location>
        <begin position="1"/>
        <end position="27"/>
    </location>
</feature>
<reference evidence="2 3" key="1">
    <citation type="journal article" date="2019" name="Sci. Rep.">
        <title>Orb-weaving spider Araneus ventricosus genome elucidates the spidroin gene catalogue.</title>
        <authorList>
            <person name="Kono N."/>
            <person name="Nakamura H."/>
            <person name="Ohtoshi R."/>
            <person name="Moran D.A.P."/>
            <person name="Shinohara A."/>
            <person name="Yoshida Y."/>
            <person name="Fujiwara M."/>
            <person name="Mori M."/>
            <person name="Tomita M."/>
            <person name="Arakawa K."/>
        </authorList>
    </citation>
    <scope>NUCLEOTIDE SEQUENCE [LARGE SCALE GENOMIC DNA]</scope>
</reference>
<accession>A0A4Y2C295</accession>
<comment type="caution">
    <text evidence="2">The sequence shown here is derived from an EMBL/GenBank/DDBJ whole genome shotgun (WGS) entry which is preliminary data.</text>
</comment>
<dbReference type="GO" id="GO:0005886">
    <property type="term" value="C:plasma membrane"/>
    <property type="evidence" value="ECO:0007669"/>
    <property type="project" value="TreeGrafter"/>
</dbReference>
<evidence type="ECO:0000313" key="2">
    <source>
        <dbReference type="EMBL" id="GBL98253.1"/>
    </source>
</evidence>
<sequence>MAHVDHLGRVTTEFVPPDPDKKKGESKISKAMKKLVNWEEDKNQEEMAWKVAEMIVKDICSVTMPDSKYPITTENPQGLQSSSWYV</sequence>
<dbReference type="AlphaFoldDB" id="A0A4Y2C295"/>
<evidence type="ECO:0000313" key="3">
    <source>
        <dbReference type="Proteomes" id="UP000499080"/>
    </source>
</evidence>
<evidence type="ECO:0000256" key="1">
    <source>
        <dbReference type="SAM" id="MobiDB-lite"/>
    </source>
</evidence>
<dbReference type="PANTHER" id="PTHR13155">
    <property type="entry name" value="A-KINASE ANCHOR PROTEINS"/>
    <property type="match status" value="1"/>
</dbReference>
<organism evidence="2 3">
    <name type="scientific">Araneus ventricosus</name>
    <name type="common">Orbweaver spider</name>
    <name type="synonym">Epeira ventricosa</name>
    <dbReference type="NCBI Taxonomy" id="182803"/>
    <lineage>
        <taxon>Eukaryota</taxon>
        <taxon>Metazoa</taxon>
        <taxon>Ecdysozoa</taxon>
        <taxon>Arthropoda</taxon>
        <taxon>Chelicerata</taxon>
        <taxon>Arachnida</taxon>
        <taxon>Araneae</taxon>
        <taxon>Araneomorphae</taxon>
        <taxon>Entelegynae</taxon>
        <taxon>Araneoidea</taxon>
        <taxon>Araneidae</taxon>
        <taxon>Araneus</taxon>
    </lineage>
</organism>
<proteinExistence type="predicted"/>
<dbReference type="Proteomes" id="UP000499080">
    <property type="component" value="Unassembled WGS sequence"/>
</dbReference>
<dbReference type="OrthoDB" id="5584247at2759"/>
<dbReference type="InterPro" id="IPR052246">
    <property type="entry name" value="Cell_Polariz_PKAAnc"/>
</dbReference>
<dbReference type="GO" id="GO:0005739">
    <property type="term" value="C:mitochondrion"/>
    <property type="evidence" value="ECO:0007669"/>
    <property type="project" value="TreeGrafter"/>
</dbReference>